<feature type="non-terminal residue" evidence="1">
    <location>
        <position position="1"/>
    </location>
</feature>
<gene>
    <name evidence="1" type="ORF">PAXRUDRAFT_71111</name>
</gene>
<proteinExistence type="predicted"/>
<dbReference type="HOGENOM" id="CLU_078575_3_0_1"/>
<protein>
    <submittedName>
        <fullName evidence="1">Uncharacterized protein</fullName>
    </submittedName>
</protein>
<dbReference type="InParanoid" id="A0A0D0DQ19"/>
<dbReference type="AlphaFoldDB" id="A0A0D0DQ19"/>
<dbReference type="OrthoDB" id="3269759at2759"/>
<reference evidence="1 2" key="1">
    <citation type="submission" date="2014-04" db="EMBL/GenBank/DDBJ databases">
        <authorList>
            <consortium name="DOE Joint Genome Institute"/>
            <person name="Kuo A."/>
            <person name="Kohler A."/>
            <person name="Jargeat P."/>
            <person name="Nagy L.G."/>
            <person name="Floudas D."/>
            <person name="Copeland A."/>
            <person name="Barry K.W."/>
            <person name="Cichocki N."/>
            <person name="Veneault-Fourrey C."/>
            <person name="LaButti K."/>
            <person name="Lindquist E.A."/>
            <person name="Lipzen A."/>
            <person name="Lundell T."/>
            <person name="Morin E."/>
            <person name="Murat C."/>
            <person name="Sun H."/>
            <person name="Tunlid A."/>
            <person name="Henrissat B."/>
            <person name="Grigoriev I.V."/>
            <person name="Hibbett D.S."/>
            <person name="Martin F."/>
            <person name="Nordberg H.P."/>
            <person name="Cantor M.N."/>
            <person name="Hua S.X."/>
        </authorList>
    </citation>
    <scope>NUCLEOTIDE SEQUENCE [LARGE SCALE GENOMIC DNA]</scope>
    <source>
        <strain evidence="1 2">Ve08.2h10</strain>
    </source>
</reference>
<accession>A0A0D0DQ19</accession>
<evidence type="ECO:0000313" key="2">
    <source>
        <dbReference type="Proteomes" id="UP000054538"/>
    </source>
</evidence>
<name>A0A0D0DQ19_9AGAM</name>
<organism evidence="1 2">
    <name type="scientific">Paxillus rubicundulus Ve08.2h10</name>
    <dbReference type="NCBI Taxonomy" id="930991"/>
    <lineage>
        <taxon>Eukaryota</taxon>
        <taxon>Fungi</taxon>
        <taxon>Dikarya</taxon>
        <taxon>Basidiomycota</taxon>
        <taxon>Agaricomycotina</taxon>
        <taxon>Agaricomycetes</taxon>
        <taxon>Agaricomycetidae</taxon>
        <taxon>Boletales</taxon>
        <taxon>Paxilineae</taxon>
        <taxon>Paxillaceae</taxon>
        <taxon>Paxillus</taxon>
    </lineage>
</organism>
<keyword evidence="2" id="KW-1185">Reference proteome</keyword>
<sequence length="83" mass="9600">WRKRIKMSFGAKGLIGYLYSTKWGPTDPASTHLPAWIPTTPAKIKAQEDYNKSWEEWAKNNYAACQQMCCTIPESLYVHILHK</sequence>
<evidence type="ECO:0000313" key="1">
    <source>
        <dbReference type="EMBL" id="KIK81255.1"/>
    </source>
</evidence>
<feature type="non-terminal residue" evidence="1">
    <location>
        <position position="83"/>
    </location>
</feature>
<dbReference type="Proteomes" id="UP000054538">
    <property type="component" value="Unassembled WGS sequence"/>
</dbReference>
<reference evidence="2" key="2">
    <citation type="submission" date="2015-01" db="EMBL/GenBank/DDBJ databases">
        <title>Evolutionary Origins and Diversification of the Mycorrhizal Mutualists.</title>
        <authorList>
            <consortium name="DOE Joint Genome Institute"/>
            <consortium name="Mycorrhizal Genomics Consortium"/>
            <person name="Kohler A."/>
            <person name="Kuo A."/>
            <person name="Nagy L.G."/>
            <person name="Floudas D."/>
            <person name="Copeland A."/>
            <person name="Barry K.W."/>
            <person name="Cichocki N."/>
            <person name="Veneault-Fourrey C."/>
            <person name="LaButti K."/>
            <person name="Lindquist E.A."/>
            <person name="Lipzen A."/>
            <person name="Lundell T."/>
            <person name="Morin E."/>
            <person name="Murat C."/>
            <person name="Riley R."/>
            <person name="Ohm R."/>
            <person name="Sun H."/>
            <person name="Tunlid A."/>
            <person name="Henrissat B."/>
            <person name="Grigoriev I.V."/>
            <person name="Hibbett D.S."/>
            <person name="Martin F."/>
        </authorList>
    </citation>
    <scope>NUCLEOTIDE SEQUENCE [LARGE SCALE GENOMIC DNA]</scope>
    <source>
        <strain evidence="2">Ve08.2h10</strain>
    </source>
</reference>
<dbReference type="EMBL" id="KN825833">
    <property type="protein sequence ID" value="KIK81255.1"/>
    <property type="molecule type" value="Genomic_DNA"/>
</dbReference>